<gene>
    <name evidence="2" type="ORF">MARPO_0003s0014</name>
</gene>
<protein>
    <submittedName>
        <fullName evidence="2">Uncharacterized protein</fullName>
    </submittedName>
</protein>
<keyword evidence="3" id="KW-1185">Reference proteome</keyword>
<dbReference type="AlphaFoldDB" id="A0A2R6XSL6"/>
<dbReference type="Proteomes" id="UP000244005">
    <property type="component" value="Unassembled WGS sequence"/>
</dbReference>
<feature type="region of interest" description="Disordered" evidence="1">
    <location>
        <begin position="20"/>
        <end position="52"/>
    </location>
</feature>
<accession>A0A2R6XSL6</accession>
<sequence>MFCYQCPPSSPAPVRSLLVMSSSHQSPAPRKGPEGGMAKPPHLSMTSSPRPRVVICEPTASVRGRRRNGMRD</sequence>
<evidence type="ECO:0000256" key="1">
    <source>
        <dbReference type="SAM" id="MobiDB-lite"/>
    </source>
</evidence>
<evidence type="ECO:0000313" key="3">
    <source>
        <dbReference type="Proteomes" id="UP000244005"/>
    </source>
</evidence>
<proteinExistence type="predicted"/>
<organism evidence="2 3">
    <name type="scientific">Marchantia polymorpha</name>
    <name type="common">Common liverwort</name>
    <name type="synonym">Marchantia aquatica</name>
    <dbReference type="NCBI Taxonomy" id="3197"/>
    <lineage>
        <taxon>Eukaryota</taxon>
        <taxon>Viridiplantae</taxon>
        <taxon>Streptophyta</taxon>
        <taxon>Embryophyta</taxon>
        <taxon>Marchantiophyta</taxon>
        <taxon>Marchantiopsida</taxon>
        <taxon>Marchantiidae</taxon>
        <taxon>Marchantiales</taxon>
        <taxon>Marchantiaceae</taxon>
        <taxon>Marchantia</taxon>
    </lineage>
</organism>
<reference evidence="3" key="1">
    <citation type="journal article" date="2017" name="Cell">
        <title>Insights into land plant evolution garnered from the Marchantia polymorpha genome.</title>
        <authorList>
            <person name="Bowman J.L."/>
            <person name="Kohchi T."/>
            <person name="Yamato K.T."/>
            <person name="Jenkins J."/>
            <person name="Shu S."/>
            <person name="Ishizaki K."/>
            <person name="Yamaoka S."/>
            <person name="Nishihama R."/>
            <person name="Nakamura Y."/>
            <person name="Berger F."/>
            <person name="Adam C."/>
            <person name="Aki S.S."/>
            <person name="Althoff F."/>
            <person name="Araki T."/>
            <person name="Arteaga-Vazquez M.A."/>
            <person name="Balasubrmanian S."/>
            <person name="Barry K."/>
            <person name="Bauer D."/>
            <person name="Boehm C.R."/>
            <person name="Briginshaw L."/>
            <person name="Caballero-Perez J."/>
            <person name="Catarino B."/>
            <person name="Chen F."/>
            <person name="Chiyoda S."/>
            <person name="Chovatia M."/>
            <person name="Davies K.M."/>
            <person name="Delmans M."/>
            <person name="Demura T."/>
            <person name="Dierschke T."/>
            <person name="Dolan L."/>
            <person name="Dorantes-Acosta A.E."/>
            <person name="Eklund D.M."/>
            <person name="Florent S.N."/>
            <person name="Flores-Sandoval E."/>
            <person name="Fujiyama A."/>
            <person name="Fukuzawa H."/>
            <person name="Galik B."/>
            <person name="Grimanelli D."/>
            <person name="Grimwood J."/>
            <person name="Grossniklaus U."/>
            <person name="Hamada T."/>
            <person name="Haseloff J."/>
            <person name="Hetherington A.J."/>
            <person name="Higo A."/>
            <person name="Hirakawa Y."/>
            <person name="Hundley H.N."/>
            <person name="Ikeda Y."/>
            <person name="Inoue K."/>
            <person name="Inoue S.I."/>
            <person name="Ishida S."/>
            <person name="Jia Q."/>
            <person name="Kakita M."/>
            <person name="Kanazawa T."/>
            <person name="Kawai Y."/>
            <person name="Kawashima T."/>
            <person name="Kennedy M."/>
            <person name="Kinose K."/>
            <person name="Kinoshita T."/>
            <person name="Kohara Y."/>
            <person name="Koide E."/>
            <person name="Komatsu K."/>
            <person name="Kopischke S."/>
            <person name="Kubo M."/>
            <person name="Kyozuka J."/>
            <person name="Lagercrantz U."/>
            <person name="Lin S.S."/>
            <person name="Lindquist E."/>
            <person name="Lipzen A.M."/>
            <person name="Lu C.W."/>
            <person name="De Luna E."/>
            <person name="Martienssen R.A."/>
            <person name="Minamino N."/>
            <person name="Mizutani M."/>
            <person name="Mizutani M."/>
            <person name="Mochizuki N."/>
            <person name="Monte I."/>
            <person name="Mosher R."/>
            <person name="Nagasaki H."/>
            <person name="Nakagami H."/>
            <person name="Naramoto S."/>
            <person name="Nishitani K."/>
            <person name="Ohtani M."/>
            <person name="Okamoto T."/>
            <person name="Okumura M."/>
            <person name="Phillips J."/>
            <person name="Pollak B."/>
            <person name="Reinders A."/>
            <person name="Rovekamp M."/>
            <person name="Sano R."/>
            <person name="Sawa S."/>
            <person name="Schmid M.W."/>
            <person name="Shirakawa M."/>
            <person name="Solano R."/>
            <person name="Spunde A."/>
            <person name="Suetsugu N."/>
            <person name="Sugano S."/>
            <person name="Sugiyama A."/>
            <person name="Sun R."/>
            <person name="Suzuki Y."/>
            <person name="Takenaka M."/>
            <person name="Takezawa D."/>
            <person name="Tomogane H."/>
            <person name="Tsuzuki M."/>
            <person name="Ueda T."/>
            <person name="Umeda M."/>
            <person name="Ward J.M."/>
            <person name="Watanabe Y."/>
            <person name="Yazaki K."/>
            <person name="Yokoyama R."/>
            <person name="Yoshitake Y."/>
            <person name="Yotsui I."/>
            <person name="Zachgo S."/>
            <person name="Schmutz J."/>
        </authorList>
    </citation>
    <scope>NUCLEOTIDE SEQUENCE [LARGE SCALE GENOMIC DNA]</scope>
    <source>
        <strain evidence="3">Tak-1</strain>
    </source>
</reference>
<dbReference type="EMBL" id="KZ772675">
    <property type="protein sequence ID" value="PTQ49103.1"/>
    <property type="molecule type" value="Genomic_DNA"/>
</dbReference>
<evidence type="ECO:0000313" key="2">
    <source>
        <dbReference type="EMBL" id="PTQ49103.1"/>
    </source>
</evidence>
<name>A0A2R6XSL6_MARPO</name>